<dbReference type="PANTHER" id="PTHR48438:SF1">
    <property type="entry name" value="ALPHA-(1,3)-FUCOSYLTRANSFERASE C-RELATED"/>
    <property type="match status" value="1"/>
</dbReference>
<comment type="caution">
    <text evidence="15">The sequence shown here is derived from an EMBL/GenBank/DDBJ whole genome shotgun (WGS) entry which is preliminary data.</text>
</comment>
<accession>A0A8K0DGN9</accession>
<dbReference type="Gene3D" id="3.40.50.11660">
    <property type="entry name" value="Glycosyl transferase family 10, C-terminal domain"/>
    <property type="match status" value="1"/>
</dbReference>
<keyword evidence="8 12" id="KW-1133">Transmembrane helix</keyword>
<dbReference type="InterPro" id="IPR001503">
    <property type="entry name" value="Glyco_trans_10"/>
</dbReference>
<dbReference type="GO" id="GO:0008417">
    <property type="term" value="F:fucosyltransferase activity"/>
    <property type="evidence" value="ECO:0007669"/>
    <property type="project" value="InterPro"/>
</dbReference>
<comment type="similarity">
    <text evidence="3 12">Belongs to the glycosyltransferase 10 family.</text>
</comment>
<evidence type="ECO:0000259" key="14">
    <source>
        <dbReference type="Pfam" id="PF17039"/>
    </source>
</evidence>
<dbReference type="InterPro" id="IPR031481">
    <property type="entry name" value="Glyco_tran_10_N"/>
</dbReference>
<dbReference type="InterPro" id="IPR038577">
    <property type="entry name" value="GT10-like_C_sf"/>
</dbReference>
<comment type="subcellular location">
    <subcellularLocation>
        <location evidence="1 12">Golgi apparatus</location>
        <location evidence="1 12">Golgi stack membrane</location>
        <topology evidence="1 12">Single-pass type II membrane protein</topology>
    </subcellularLocation>
</comment>
<keyword evidence="16" id="KW-1185">Reference proteome</keyword>
<dbReference type="UniPathway" id="UPA00378"/>
<organism evidence="15 16">
    <name type="scientific">Ignelater luminosus</name>
    <name type="common">Cucubano</name>
    <name type="synonym">Pyrophorus luminosus</name>
    <dbReference type="NCBI Taxonomy" id="2038154"/>
    <lineage>
        <taxon>Eukaryota</taxon>
        <taxon>Metazoa</taxon>
        <taxon>Ecdysozoa</taxon>
        <taxon>Arthropoda</taxon>
        <taxon>Hexapoda</taxon>
        <taxon>Insecta</taxon>
        <taxon>Pterygota</taxon>
        <taxon>Neoptera</taxon>
        <taxon>Endopterygota</taxon>
        <taxon>Coleoptera</taxon>
        <taxon>Polyphaga</taxon>
        <taxon>Elateriformia</taxon>
        <taxon>Elateroidea</taxon>
        <taxon>Elateridae</taxon>
        <taxon>Agrypninae</taxon>
        <taxon>Pyrophorini</taxon>
        <taxon>Ignelater</taxon>
    </lineage>
</organism>
<evidence type="ECO:0000256" key="2">
    <source>
        <dbReference type="ARBA" id="ARBA00004922"/>
    </source>
</evidence>
<name>A0A8K0DGN9_IGNLU</name>
<dbReference type="SUPFAM" id="SSF53756">
    <property type="entry name" value="UDP-Glycosyltransferase/glycogen phosphorylase"/>
    <property type="match status" value="1"/>
</dbReference>
<keyword evidence="11" id="KW-0325">Glycoprotein</keyword>
<keyword evidence="5 12" id="KW-0808">Transferase</keyword>
<evidence type="ECO:0000256" key="1">
    <source>
        <dbReference type="ARBA" id="ARBA00004447"/>
    </source>
</evidence>
<evidence type="ECO:0000313" key="16">
    <source>
        <dbReference type="Proteomes" id="UP000801492"/>
    </source>
</evidence>
<evidence type="ECO:0000256" key="11">
    <source>
        <dbReference type="ARBA" id="ARBA00023180"/>
    </source>
</evidence>
<sequence length="410" mass="48140">MSTIQILFKAFLSVVFCGTIIFLTLFMNQRHSLPYLFLLGNTTANKSKQKPWYFKNGAAFPHPSNETPRLFPEQMEGDRITEQLMYLPENYSDANTSRKVILAVEGLQAWHQNAGSVAFQGCPASRCMLTENEDEKTFKKADAVLFQHTSYPSAAYRPPEQVWILYLLECPYYTFIYEHGNVFNWTATYRWDSDLVTPYEKWVYYDPKVTQKRQERNYAANKTKKVAWFVSNCFARNNRLKYAQELQNYISLDIYGACGTLTCSRQDPRCFQLLDRDYKFYLAFENSNCGGYITEKFYVNGLQYNVIPIVMGARREDYRKSAPLGSYIHVDDFSSPQKLAEYLHVLDKNDELYNTYFRWKGTGEFINTYFWCRLCGMLHAPLQHKHYEDVNGWWHREGICTGNLLRNNTR</sequence>
<gene>
    <name evidence="15" type="ORF">ILUMI_05934</name>
</gene>
<dbReference type="AlphaFoldDB" id="A0A8K0DGN9"/>
<keyword evidence="6 12" id="KW-0812">Transmembrane</keyword>
<protein>
    <recommendedName>
        <fullName evidence="12">Fucosyltransferase</fullName>
        <ecNumber evidence="12">2.4.1.-</ecNumber>
    </recommendedName>
</protein>
<comment type="pathway">
    <text evidence="2">Protein modification; protein glycosylation.</text>
</comment>
<dbReference type="Pfam" id="PF00852">
    <property type="entry name" value="Glyco_transf_10"/>
    <property type="match status" value="1"/>
</dbReference>
<evidence type="ECO:0000256" key="6">
    <source>
        <dbReference type="ARBA" id="ARBA00022692"/>
    </source>
</evidence>
<dbReference type="OrthoDB" id="427096at2759"/>
<evidence type="ECO:0000256" key="8">
    <source>
        <dbReference type="ARBA" id="ARBA00022989"/>
    </source>
</evidence>
<evidence type="ECO:0000256" key="9">
    <source>
        <dbReference type="ARBA" id="ARBA00023034"/>
    </source>
</evidence>
<dbReference type="GO" id="GO:0032580">
    <property type="term" value="C:Golgi cisterna membrane"/>
    <property type="evidence" value="ECO:0007669"/>
    <property type="project" value="UniProtKB-SubCell"/>
</dbReference>
<keyword evidence="4 12" id="KW-0328">Glycosyltransferase</keyword>
<evidence type="ECO:0000256" key="5">
    <source>
        <dbReference type="ARBA" id="ARBA00022679"/>
    </source>
</evidence>
<evidence type="ECO:0000256" key="10">
    <source>
        <dbReference type="ARBA" id="ARBA00023136"/>
    </source>
</evidence>
<reference evidence="15" key="1">
    <citation type="submission" date="2019-08" db="EMBL/GenBank/DDBJ databases">
        <title>The genome of the North American firefly Photinus pyralis.</title>
        <authorList>
            <consortium name="Photinus pyralis genome working group"/>
            <person name="Fallon T.R."/>
            <person name="Sander Lower S.E."/>
            <person name="Weng J.-K."/>
        </authorList>
    </citation>
    <scope>NUCLEOTIDE SEQUENCE</scope>
    <source>
        <strain evidence="15">TRF0915ILg1</strain>
        <tissue evidence="15">Whole body</tissue>
    </source>
</reference>
<dbReference type="Pfam" id="PF17039">
    <property type="entry name" value="Glyco_tran_10_N"/>
    <property type="match status" value="1"/>
</dbReference>
<evidence type="ECO:0000256" key="12">
    <source>
        <dbReference type="RuleBase" id="RU003832"/>
    </source>
</evidence>
<dbReference type="Proteomes" id="UP000801492">
    <property type="component" value="Unassembled WGS sequence"/>
</dbReference>
<evidence type="ECO:0000256" key="7">
    <source>
        <dbReference type="ARBA" id="ARBA00022968"/>
    </source>
</evidence>
<feature type="transmembrane region" description="Helical" evidence="12">
    <location>
        <begin position="6"/>
        <end position="26"/>
    </location>
</feature>
<dbReference type="EC" id="2.4.1.-" evidence="12"/>
<dbReference type="InterPro" id="IPR055270">
    <property type="entry name" value="Glyco_tran_10_C"/>
</dbReference>
<keyword evidence="7" id="KW-0735">Signal-anchor</keyword>
<evidence type="ECO:0000313" key="15">
    <source>
        <dbReference type="EMBL" id="KAF2900250.1"/>
    </source>
</evidence>
<dbReference type="FunFam" id="3.40.50.11660:FF:000004">
    <property type="entry name" value="Glycoprotein 3-alpha-L-fucosyltransferase A"/>
    <property type="match status" value="1"/>
</dbReference>
<evidence type="ECO:0000256" key="3">
    <source>
        <dbReference type="ARBA" id="ARBA00008919"/>
    </source>
</evidence>
<proteinExistence type="inferred from homology"/>
<keyword evidence="10 12" id="KW-0472">Membrane</keyword>
<evidence type="ECO:0000256" key="4">
    <source>
        <dbReference type="ARBA" id="ARBA00022676"/>
    </source>
</evidence>
<feature type="domain" description="Fucosyltransferase C-terminal" evidence="13">
    <location>
        <begin position="220"/>
        <end position="393"/>
    </location>
</feature>
<evidence type="ECO:0000259" key="13">
    <source>
        <dbReference type="Pfam" id="PF00852"/>
    </source>
</evidence>
<dbReference type="PANTHER" id="PTHR48438">
    <property type="entry name" value="ALPHA-(1,3)-FUCOSYLTRANSFERASE C-RELATED"/>
    <property type="match status" value="1"/>
</dbReference>
<dbReference type="EMBL" id="VTPC01002317">
    <property type="protein sequence ID" value="KAF2900250.1"/>
    <property type="molecule type" value="Genomic_DNA"/>
</dbReference>
<keyword evidence="9 12" id="KW-0333">Golgi apparatus</keyword>
<feature type="domain" description="Fucosyltransferase N-terminal" evidence="14">
    <location>
        <begin position="110"/>
        <end position="199"/>
    </location>
</feature>